<dbReference type="RefSeq" id="WP_051511818.1">
    <property type="nucleotide sequence ID" value="NZ_AVFL01000005.1"/>
</dbReference>
<reference evidence="3 4" key="1">
    <citation type="submission" date="2013-08" db="EMBL/GenBank/DDBJ databases">
        <title>The genome sequence of Skermanella stibiiresistens.</title>
        <authorList>
            <person name="Zhu W."/>
            <person name="Wang G."/>
        </authorList>
    </citation>
    <scope>NUCLEOTIDE SEQUENCE [LARGE SCALE GENOMIC DNA]</scope>
    <source>
        <strain evidence="3 4">SB22</strain>
    </source>
</reference>
<feature type="domain" description="DUF4384" evidence="2">
    <location>
        <begin position="301"/>
        <end position="380"/>
    </location>
</feature>
<dbReference type="Proteomes" id="UP000019486">
    <property type="component" value="Unassembled WGS sequence"/>
</dbReference>
<dbReference type="STRING" id="1385369.N825_31460"/>
<dbReference type="EMBL" id="AVFL01000005">
    <property type="protein sequence ID" value="EWY41249.1"/>
    <property type="molecule type" value="Genomic_DNA"/>
</dbReference>
<evidence type="ECO:0000256" key="1">
    <source>
        <dbReference type="SAM" id="MobiDB-lite"/>
    </source>
</evidence>
<dbReference type="PROSITE" id="PS51257">
    <property type="entry name" value="PROKAR_LIPOPROTEIN"/>
    <property type="match status" value="1"/>
</dbReference>
<evidence type="ECO:0000259" key="2">
    <source>
        <dbReference type="Pfam" id="PF14326"/>
    </source>
</evidence>
<dbReference type="InterPro" id="IPR025493">
    <property type="entry name" value="DUF4384"/>
</dbReference>
<sequence length="459" mass="48233">MMTARMTSVAEDYPGNAEETFNAVLMSAIAGCRSMAVMAQRDEDADTVTQAVASRMESAGAGVMVATAQQNASLADVIGQIVAATPGDGDGPAGLAVRLLRKDDAGLLIVKRAHALAPEALDGLLELSQTQLEDGRVLQVLLSGATALETLLDRPEGRPIAVSRWHLTARSEPNFPMAASRVDGETWQPRPVQPSPGHEPEPVKASRLTRGFGILGVLAVMAAAAGWVTSDRPQPEATVAAAEMPEMAEMTDVAPPEAAPPEITPTVEVVESAAAPLPIEQAPAPLPELAVTTDHGSKPTLSAGETIVVRVETTTDKFVYCYYMDGFGNVARLFPNRFQSDAFVPAGQAVEIPPGPERPFNIRLDTPGQVEAVSCLASTTEIERGRISGADAEDLLPIPGLGLEDLLNDFATLSDTGLRSVTMPITVVAEQQAVAGPYSLSSDSSETGPITPYRSVEPR</sequence>
<protein>
    <recommendedName>
        <fullName evidence="2">DUF4384 domain-containing protein</fullName>
    </recommendedName>
</protein>
<gene>
    <name evidence="3" type="ORF">N825_31460</name>
</gene>
<dbReference type="OrthoDB" id="337699at2"/>
<proteinExistence type="predicted"/>
<comment type="caution">
    <text evidence="3">The sequence shown here is derived from an EMBL/GenBank/DDBJ whole genome shotgun (WGS) entry which is preliminary data.</text>
</comment>
<keyword evidence="4" id="KW-1185">Reference proteome</keyword>
<accession>W9H5E0</accession>
<organism evidence="3 4">
    <name type="scientific">Skermanella stibiiresistens SB22</name>
    <dbReference type="NCBI Taxonomy" id="1385369"/>
    <lineage>
        <taxon>Bacteria</taxon>
        <taxon>Pseudomonadati</taxon>
        <taxon>Pseudomonadota</taxon>
        <taxon>Alphaproteobacteria</taxon>
        <taxon>Rhodospirillales</taxon>
        <taxon>Azospirillaceae</taxon>
        <taxon>Skermanella</taxon>
    </lineage>
</organism>
<feature type="region of interest" description="Disordered" evidence="1">
    <location>
        <begin position="437"/>
        <end position="459"/>
    </location>
</feature>
<evidence type="ECO:0000313" key="4">
    <source>
        <dbReference type="Proteomes" id="UP000019486"/>
    </source>
</evidence>
<feature type="compositionally biased region" description="Polar residues" evidence="1">
    <location>
        <begin position="439"/>
        <end position="448"/>
    </location>
</feature>
<dbReference type="Pfam" id="PF14326">
    <property type="entry name" value="DUF4384"/>
    <property type="match status" value="1"/>
</dbReference>
<feature type="region of interest" description="Disordered" evidence="1">
    <location>
        <begin position="182"/>
        <end position="203"/>
    </location>
</feature>
<evidence type="ECO:0000313" key="3">
    <source>
        <dbReference type="EMBL" id="EWY41249.1"/>
    </source>
</evidence>
<name>W9H5E0_9PROT</name>
<dbReference type="AlphaFoldDB" id="W9H5E0"/>